<comment type="catalytic activity">
    <reaction evidence="1">
        <text>N-(5-phospho-beta-D-ribosyl)anthranilate = 1-(2-carboxyphenylamino)-1-deoxy-D-ribulose 5-phosphate</text>
        <dbReference type="Rhea" id="RHEA:21540"/>
        <dbReference type="ChEBI" id="CHEBI:18277"/>
        <dbReference type="ChEBI" id="CHEBI:58613"/>
        <dbReference type="EC" id="5.3.1.24"/>
    </reaction>
</comment>
<keyword evidence="11" id="KW-1185">Reference proteome</keyword>
<organism evidence="10 11">
    <name type="scientific">Desulfonema ishimotonii</name>
    <dbReference type="NCBI Taxonomy" id="45657"/>
    <lineage>
        <taxon>Bacteria</taxon>
        <taxon>Pseudomonadati</taxon>
        <taxon>Thermodesulfobacteriota</taxon>
        <taxon>Desulfobacteria</taxon>
        <taxon>Desulfobacterales</taxon>
        <taxon>Desulfococcaceae</taxon>
        <taxon>Desulfonema</taxon>
    </lineage>
</organism>
<reference evidence="11" key="1">
    <citation type="submission" date="2017-11" db="EMBL/GenBank/DDBJ databases">
        <authorList>
            <person name="Watanabe M."/>
            <person name="Kojima H."/>
        </authorList>
    </citation>
    <scope>NUCLEOTIDE SEQUENCE [LARGE SCALE GENOMIC DNA]</scope>
    <source>
        <strain evidence="11">Tokyo 01</strain>
    </source>
</reference>
<accession>A0A401FUU3</accession>
<sequence>MNGILVQIYEIQTRAEAERLVALGVDRIGSVLTSETDWKHPAIRETLDYVARTPARSSLIPLFNTPDAVFRALAYYRPYMVHFCETLADENGISGICGDLIKLQKSVKGKFPDIRIMRSIPIARPGKGNRVPSLELARMFEPVSDFFLTDTLILAESDKPSSEQQQPVSGFVGITGKTCDWDVAAALVRTSRIPVILAGGLGPENVADGIARTAPAGVDSCTETNAVDGNGRPIRFRKDMEKVRRFVAAARNCGGGVQGN</sequence>
<dbReference type="Gene3D" id="3.20.20.70">
    <property type="entry name" value="Aldolase class I"/>
    <property type="match status" value="1"/>
</dbReference>
<dbReference type="InterPro" id="IPR013785">
    <property type="entry name" value="Aldolase_TIM"/>
</dbReference>
<dbReference type="Pfam" id="PF00697">
    <property type="entry name" value="PRAI"/>
    <property type="match status" value="1"/>
</dbReference>
<dbReference type="InterPro" id="IPR044643">
    <property type="entry name" value="TrpF_fam"/>
</dbReference>
<evidence type="ECO:0000256" key="6">
    <source>
        <dbReference type="ARBA" id="ARBA00022822"/>
    </source>
</evidence>
<evidence type="ECO:0000256" key="8">
    <source>
        <dbReference type="ARBA" id="ARBA00023235"/>
    </source>
</evidence>
<keyword evidence="8" id="KW-0413">Isomerase</keyword>
<dbReference type="PANTHER" id="PTHR42894">
    <property type="entry name" value="N-(5'-PHOSPHORIBOSYL)ANTHRANILATE ISOMERASE"/>
    <property type="match status" value="1"/>
</dbReference>
<dbReference type="GO" id="GO:0004640">
    <property type="term" value="F:phosphoribosylanthranilate isomerase activity"/>
    <property type="evidence" value="ECO:0007669"/>
    <property type="project" value="UniProtKB-EC"/>
</dbReference>
<evidence type="ECO:0000259" key="9">
    <source>
        <dbReference type="Pfam" id="PF00697"/>
    </source>
</evidence>
<dbReference type="EMBL" id="BEXT01000001">
    <property type="protein sequence ID" value="GBC60714.1"/>
    <property type="molecule type" value="Genomic_DNA"/>
</dbReference>
<keyword evidence="7" id="KW-0057">Aromatic amino acid biosynthesis</keyword>
<dbReference type="RefSeq" id="WP_166404982.1">
    <property type="nucleotide sequence ID" value="NZ_BEXT01000001.1"/>
</dbReference>
<dbReference type="PANTHER" id="PTHR42894:SF1">
    <property type="entry name" value="N-(5'-PHOSPHORIBOSYL)ANTHRANILATE ISOMERASE"/>
    <property type="match status" value="1"/>
</dbReference>
<keyword evidence="6" id="KW-0822">Tryptophan biosynthesis</keyword>
<protein>
    <recommendedName>
        <fullName evidence="4">N-(5'-phosphoribosyl)anthranilate isomerase</fullName>
        <ecNumber evidence="3">5.3.1.24</ecNumber>
    </recommendedName>
</protein>
<evidence type="ECO:0000313" key="11">
    <source>
        <dbReference type="Proteomes" id="UP000288096"/>
    </source>
</evidence>
<evidence type="ECO:0000256" key="5">
    <source>
        <dbReference type="ARBA" id="ARBA00022605"/>
    </source>
</evidence>
<dbReference type="EC" id="5.3.1.24" evidence="3"/>
<dbReference type="UniPathway" id="UPA00035">
    <property type="reaction ID" value="UER00042"/>
</dbReference>
<comment type="pathway">
    <text evidence="2">Amino-acid biosynthesis; L-tryptophan biosynthesis; L-tryptophan from chorismate: step 3/5.</text>
</comment>
<proteinExistence type="predicted"/>
<dbReference type="SUPFAM" id="SSF51366">
    <property type="entry name" value="Ribulose-phoshate binding barrel"/>
    <property type="match status" value="1"/>
</dbReference>
<keyword evidence="5" id="KW-0028">Amino-acid biosynthesis</keyword>
<evidence type="ECO:0000256" key="4">
    <source>
        <dbReference type="ARBA" id="ARBA00022272"/>
    </source>
</evidence>
<dbReference type="GO" id="GO:0000162">
    <property type="term" value="P:L-tryptophan biosynthetic process"/>
    <property type="evidence" value="ECO:0007669"/>
    <property type="project" value="UniProtKB-UniPathway"/>
</dbReference>
<evidence type="ECO:0000256" key="3">
    <source>
        <dbReference type="ARBA" id="ARBA00012572"/>
    </source>
</evidence>
<evidence type="ECO:0000313" key="10">
    <source>
        <dbReference type="EMBL" id="GBC60714.1"/>
    </source>
</evidence>
<name>A0A401FUU3_9BACT</name>
<dbReference type="Proteomes" id="UP000288096">
    <property type="component" value="Unassembled WGS sequence"/>
</dbReference>
<evidence type="ECO:0000256" key="2">
    <source>
        <dbReference type="ARBA" id="ARBA00004664"/>
    </source>
</evidence>
<evidence type="ECO:0000256" key="7">
    <source>
        <dbReference type="ARBA" id="ARBA00023141"/>
    </source>
</evidence>
<dbReference type="AlphaFoldDB" id="A0A401FUU3"/>
<dbReference type="InterPro" id="IPR011060">
    <property type="entry name" value="RibuloseP-bd_barrel"/>
</dbReference>
<comment type="caution">
    <text evidence="10">The sequence shown here is derived from an EMBL/GenBank/DDBJ whole genome shotgun (WGS) entry which is preliminary data.</text>
</comment>
<feature type="domain" description="N-(5'phosphoribosyl) anthranilate isomerase (PRAI)" evidence="9">
    <location>
        <begin position="172"/>
        <end position="247"/>
    </location>
</feature>
<gene>
    <name evidence="10" type="ORF">DENIS_1671</name>
</gene>
<dbReference type="InterPro" id="IPR001240">
    <property type="entry name" value="PRAI_dom"/>
</dbReference>
<reference evidence="11" key="2">
    <citation type="submission" date="2019-01" db="EMBL/GenBank/DDBJ databases">
        <title>Genome sequence of Desulfonema ishimotonii strain Tokyo 01.</title>
        <authorList>
            <person name="Fukui M."/>
        </authorList>
    </citation>
    <scope>NUCLEOTIDE SEQUENCE [LARGE SCALE GENOMIC DNA]</scope>
    <source>
        <strain evidence="11">Tokyo 01</strain>
    </source>
</reference>
<evidence type="ECO:0000256" key="1">
    <source>
        <dbReference type="ARBA" id="ARBA00001164"/>
    </source>
</evidence>